<evidence type="ECO:0000313" key="4">
    <source>
        <dbReference type="Proteomes" id="UP000250870"/>
    </source>
</evidence>
<dbReference type="SUPFAM" id="SSF143011">
    <property type="entry name" value="RelE-like"/>
    <property type="match status" value="1"/>
</dbReference>
<evidence type="ECO:0000256" key="2">
    <source>
        <dbReference type="ARBA" id="ARBA00022649"/>
    </source>
</evidence>
<dbReference type="EMBL" id="NSCI01000001">
    <property type="protein sequence ID" value="RAW93604.1"/>
    <property type="molecule type" value="Genomic_DNA"/>
</dbReference>
<dbReference type="InterPro" id="IPR007712">
    <property type="entry name" value="RelE/ParE_toxin"/>
</dbReference>
<reference evidence="3 4" key="1">
    <citation type="journal article" date="2018" name="Int. J. Syst. Evol. Microbiol.">
        <title>Whole-genome-based revisit of Photorhabdus phylogeny: proposal for the elevation of most Photorhabdus subspecies to the species level and description of one novel species Photorhabdus bodei sp. nov., and one novel subspecies Photorhabdus laumondii subsp. clarkei subsp. nov.</title>
        <authorList>
            <person name="Machado R.A.R."/>
            <person name="Wuthrich D."/>
            <person name="Kuhnert P."/>
            <person name="Arce C.C.M."/>
            <person name="Thonen L."/>
            <person name="Ruiz C."/>
            <person name="Zhang X."/>
            <person name="Robert C.A.M."/>
            <person name="Karimi J."/>
            <person name="Kamali S."/>
            <person name="Ma J."/>
            <person name="Bruggmann R."/>
            <person name="Erb M."/>
        </authorList>
    </citation>
    <scope>NUCLEOTIDE SEQUENCE [LARGE SCALE GENOMIC DNA]</scope>
    <source>
        <strain evidence="3 4">BOJ-47</strain>
    </source>
</reference>
<dbReference type="NCBIfam" id="TIGR02385">
    <property type="entry name" value="RelE_StbE"/>
    <property type="match status" value="1"/>
</dbReference>
<comment type="caution">
    <text evidence="3">The sequence shown here is derived from an EMBL/GenBank/DDBJ whole genome shotgun (WGS) entry which is preliminary data.</text>
</comment>
<dbReference type="PANTHER" id="PTHR35601">
    <property type="entry name" value="TOXIN RELE"/>
    <property type="match status" value="1"/>
</dbReference>
<protein>
    <submittedName>
        <fullName evidence="3">Type II toxin-antitoxin system mRNA interferase toxin, RelE/StbE family</fullName>
    </submittedName>
</protein>
<keyword evidence="2" id="KW-1277">Toxin-antitoxin system</keyword>
<gene>
    <name evidence="3" type="ORF">CKY01_01405</name>
</gene>
<dbReference type="Proteomes" id="UP000250870">
    <property type="component" value="Unassembled WGS sequence"/>
</dbReference>
<evidence type="ECO:0000313" key="3">
    <source>
        <dbReference type="EMBL" id="RAW93604.1"/>
    </source>
</evidence>
<organism evidence="3 4">
    <name type="scientific">Photorhabdus laumondii subsp. clarkei</name>
    <dbReference type="NCBI Taxonomy" id="2029685"/>
    <lineage>
        <taxon>Bacteria</taxon>
        <taxon>Pseudomonadati</taxon>
        <taxon>Pseudomonadota</taxon>
        <taxon>Gammaproteobacteria</taxon>
        <taxon>Enterobacterales</taxon>
        <taxon>Morganellaceae</taxon>
        <taxon>Photorhabdus</taxon>
    </lineage>
</organism>
<dbReference type="Gene3D" id="3.30.2310.20">
    <property type="entry name" value="RelE-like"/>
    <property type="match status" value="1"/>
</dbReference>
<dbReference type="InterPro" id="IPR035093">
    <property type="entry name" value="RelE/ParE_toxin_dom_sf"/>
</dbReference>
<evidence type="ECO:0000256" key="1">
    <source>
        <dbReference type="ARBA" id="ARBA00006226"/>
    </source>
</evidence>
<comment type="similarity">
    <text evidence="1">Belongs to the RelE toxin family.</text>
</comment>
<dbReference type="Pfam" id="PF05016">
    <property type="entry name" value="ParE_toxin"/>
    <property type="match status" value="1"/>
</dbReference>
<dbReference type="PANTHER" id="PTHR35601:SF1">
    <property type="entry name" value="TOXIN RELE"/>
    <property type="match status" value="1"/>
</dbReference>
<name>A0A329VP58_9GAMM</name>
<dbReference type="RefSeq" id="WP_113024437.1">
    <property type="nucleotide sequence ID" value="NZ_CAWNWQ010000001.1"/>
</dbReference>
<proteinExistence type="inferred from homology"/>
<dbReference type="AlphaFoldDB" id="A0A329VP58"/>
<sequence length="96" mass="11173">MIYSLQFEKRALKKWKKLGHPIKEQLKKKLAERLENPHVPSARLSGRANRYKIKLRSSGYRLVYEVNDNKIILLVIAIGKRGKRVGDAVYTLANER</sequence>
<accession>A0A329VP58</accession>